<dbReference type="Gene3D" id="1.20.120.550">
    <property type="entry name" value="Membrane associated eicosanoid/glutathione metabolism-like domain"/>
    <property type="match status" value="1"/>
</dbReference>
<dbReference type="SUPFAM" id="SSF161084">
    <property type="entry name" value="MAPEG domain-like"/>
    <property type="match status" value="1"/>
</dbReference>
<dbReference type="InterPro" id="IPR001129">
    <property type="entry name" value="Membr-assoc_MAPEG"/>
</dbReference>
<gene>
    <name evidence="6" type="ORF">Rmf_52310</name>
</gene>
<feature type="transmembrane region" description="Helical" evidence="5">
    <location>
        <begin position="6"/>
        <end position="24"/>
    </location>
</feature>
<dbReference type="Proteomes" id="UP000831327">
    <property type="component" value="Chromosome"/>
</dbReference>
<feature type="transmembrane region" description="Helical" evidence="5">
    <location>
        <begin position="105"/>
        <end position="127"/>
    </location>
</feature>
<evidence type="ECO:0000256" key="3">
    <source>
        <dbReference type="ARBA" id="ARBA00022989"/>
    </source>
</evidence>
<keyword evidence="3 5" id="KW-1133">Transmembrane helix</keyword>
<name>A0ABN6P8Q3_9PROT</name>
<keyword evidence="7" id="KW-1185">Reference proteome</keyword>
<dbReference type="EMBL" id="AP025637">
    <property type="protein sequence ID" value="BDG75302.1"/>
    <property type="molecule type" value="Genomic_DNA"/>
</dbReference>
<keyword evidence="2 5" id="KW-0812">Transmembrane</keyword>
<organism evidence="6 7">
    <name type="scientific">Roseomonas fluvialis</name>
    <dbReference type="NCBI Taxonomy" id="1750527"/>
    <lineage>
        <taxon>Bacteria</taxon>
        <taxon>Pseudomonadati</taxon>
        <taxon>Pseudomonadota</taxon>
        <taxon>Alphaproteobacteria</taxon>
        <taxon>Acetobacterales</taxon>
        <taxon>Roseomonadaceae</taxon>
        <taxon>Roseomonas</taxon>
    </lineage>
</organism>
<sequence>MLHATAIWAALLAPVCLWLSMRVIGLRRRLRVAIGTGGQSALERAMRAQANFAEYVPFALVLMALAEAGGTPVWIIHPLGAALLAGRIAHGWGITREREDFRFRVGGMMATFTVIGCAAVAAMVAALT</sequence>
<protein>
    <recommendedName>
        <fullName evidence="8">Inner membrane protein YecN</fullName>
    </recommendedName>
</protein>
<keyword evidence="4 5" id="KW-0472">Membrane</keyword>
<dbReference type="PANTHER" id="PTHR35814">
    <property type="match status" value="1"/>
</dbReference>
<comment type="subcellular location">
    <subcellularLocation>
        <location evidence="1">Membrane</location>
    </subcellularLocation>
</comment>
<evidence type="ECO:0000313" key="6">
    <source>
        <dbReference type="EMBL" id="BDG75302.1"/>
    </source>
</evidence>
<accession>A0ABN6P8Q3</accession>
<dbReference type="PANTHER" id="PTHR35814:SF1">
    <property type="entry name" value="GLUTATHIONE S-TRANSFERASE-RELATED"/>
    <property type="match status" value="1"/>
</dbReference>
<proteinExistence type="predicted"/>
<evidence type="ECO:0000313" key="7">
    <source>
        <dbReference type="Proteomes" id="UP000831327"/>
    </source>
</evidence>
<evidence type="ECO:0000256" key="2">
    <source>
        <dbReference type="ARBA" id="ARBA00022692"/>
    </source>
</evidence>
<dbReference type="InterPro" id="IPR023352">
    <property type="entry name" value="MAPEG-like_dom_sf"/>
</dbReference>
<dbReference type="RefSeq" id="WP_244457387.1">
    <property type="nucleotide sequence ID" value="NZ_AP025637.1"/>
</dbReference>
<dbReference type="Pfam" id="PF01124">
    <property type="entry name" value="MAPEG"/>
    <property type="match status" value="1"/>
</dbReference>
<feature type="transmembrane region" description="Helical" evidence="5">
    <location>
        <begin position="52"/>
        <end position="69"/>
    </location>
</feature>
<evidence type="ECO:0008006" key="8">
    <source>
        <dbReference type="Google" id="ProtNLM"/>
    </source>
</evidence>
<evidence type="ECO:0000256" key="5">
    <source>
        <dbReference type="SAM" id="Phobius"/>
    </source>
</evidence>
<evidence type="ECO:0000256" key="4">
    <source>
        <dbReference type="ARBA" id="ARBA00023136"/>
    </source>
</evidence>
<reference evidence="6 7" key="1">
    <citation type="journal article" date="2016" name="Microbes Environ.">
        <title>Phylogenetically diverse aerobic anoxygenic phototrophic bacteria isolated from epilithic biofilms in Tama river, Japan.</title>
        <authorList>
            <person name="Hirose S."/>
            <person name="Matsuura K."/>
            <person name="Haruta S."/>
        </authorList>
    </citation>
    <scope>NUCLEOTIDE SEQUENCE [LARGE SCALE GENOMIC DNA]</scope>
    <source>
        <strain evidence="6 7">S08</strain>
    </source>
</reference>
<evidence type="ECO:0000256" key="1">
    <source>
        <dbReference type="ARBA" id="ARBA00004370"/>
    </source>
</evidence>